<reference evidence="5 6" key="1">
    <citation type="submission" date="2021-07" db="EMBL/GenBank/DDBJ databases">
        <title>The Aristolochia fimbriata genome: insights into angiosperm evolution, floral development and chemical biosynthesis.</title>
        <authorList>
            <person name="Jiao Y."/>
        </authorList>
    </citation>
    <scope>NUCLEOTIDE SEQUENCE [LARGE SCALE GENOMIC DNA]</scope>
    <source>
        <strain evidence="5">IBCAS-2021</strain>
        <tissue evidence="5">Leaf</tissue>
    </source>
</reference>
<gene>
    <name evidence="5" type="ORF">H6P81_017582</name>
</gene>
<organism evidence="5 6">
    <name type="scientific">Aristolochia fimbriata</name>
    <name type="common">White veined hardy Dutchman's pipe vine</name>
    <dbReference type="NCBI Taxonomy" id="158543"/>
    <lineage>
        <taxon>Eukaryota</taxon>
        <taxon>Viridiplantae</taxon>
        <taxon>Streptophyta</taxon>
        <taxon>Embryophyta</taxon>
        <taxon>Tracheophyta</taxon>
        <taxon>Spermatophyta</taxon>
        <taxon>Magnoliopsida</taxon>
        <taxon>Magnoliidae</taxon>
        <taxon>Piperales</taxon>
        <taxon>Aristolochiaceae</taxon>
        <taxon>Aristolochia</taxon>
    </lineage>
</organism>
<evidence type="ECO:0000256" key="1">
    <source>
        <dbReference type="ARBA" id="ARBA00023180"/>
    </source>
</evidence>
<dbReference type="Pfam" id="PF02886">
    <property type="entry name" value="LBP_BPI_CETP_C"/>
    <property type="match status" value="1"/>
</dbReference>
<dbReference type="InterPro" id="IPR017942">
    <property type="entry name" value="Lipid-bd_serum_glycop_N"/>
</dbReference>
<dbReference type="GO" id="GO:0005615">
    <property type="term" value="C:extracellular space"/>
    <property type="evidence" value="ECO:0007669"/>
    <property type="project" value="InterPro"/>
</dbReference>
<evidence type="ECO:0000259" key="4">
    <source>
        <dbReference type="SMART" id="SM00329"/>
    </source>
</evidence>
<comment type="caution">
    <text evidence="5">The sequence shown here is derived from an EMBL/GenBank/DDBJ whole genome shotgun (WGS) entry which is preliminary data.</text>
</comment>
<sequence length="496" mass="53971">MRFKGISRLGISFFLVSLSIFFVSASGYVDSNEEGHVSVVISEGGLAFIKDLLVHEALSSINSLRLPKIQKALKIPFVGGVRAVLSNITISQIDVASSAIQPGESGIVIVASGATVNLSLDWCYSYSTWLIPVDISDKGRASIRVEGMEIGLTIGMNIQEGTLKLDLLECGCYVKDMIITLDGGASWFYQGLVDAFEGSIRAAVESAITNKIKEGIMKLDSILQNLPKQIPVDDTAAMNVTFVNEPSLLNASVGLEINGLFAPTQKIVPKSYRDHIKPSISCNGPLKMLGISLEETVFNSASIVYFKAGLMHWVVDKNNVPDQSLLNTAGWKFIVPQLYRKYPNDDLRLNISLRSPPLVRIASDKIDATIISDMTIDVLENDEVIPVACISVEVRASGLVEVSGNNLAGQAGLDGFTLTLQWSEVGNFHMFLIEKAMRVLLKDVAFPFANSRSRKGFPLPIIHGFMLQNADILCTSSRVVVCSDVTYSQTVESHSF</sequence>
<dbReference type="AlphaFoldDB" id="A0AAV7DYW4"/>
<keyword evidence="2" id="KW-0732">Signal</keyword>
<feature type="signal peptide" evidence="2">
    <location>
        <begin position="1"/>
        <end position="27"/>
    </location>
</feature>
<dbReference type="InterPro" id="IPR030675">
    <property type="entry name" value="BPI/LBP"/>
</dbReference>
<keyword evidence="1" id="KW-0325">Glycoprotein</keyword>
<dbReference type="PANTHER" id="PTHR46801:SF2">
    <property type="entry name" value="LIPOPOLYSACCHARIDE-BINDING PROTEIN"/>
    <property type="match status" value="1"/>
</dbReference>
<dbReference type="Gene3D" id="3.15.10.10">
    <property type="entry name" value="Bactericidal permeability-increasing protein, domain 1"/>
    <property type="match status" value="1"/>
</dbReference>
<evidence type="ECO:0000259" key="3">
    <source>
        <dbReference type="SMART" id="SM00328"/>
    </source>
</evidence>
<evidence type="ECO:0000313" key="6">
    <source>
        <dbReference type="Proteomes" id="UP000825729"/>
    </source>
</evidence>
<dbReference type="InterPro" id="IPR017943">
    <property type="entry name" value="Bactericidal_perm-incr_a/b_dom"/>
</dbReference>
<feature type="domain" description="Lipid-binding serum glycoprotein N-terminal" evidence="3">
    <location>
        <begin position="41"/>
        <end position="266"/>
    </location>
</feature>
<dbReference type="EMBL" id="JAINDJ010000007">
    <property type="protein sequence ID" value="KAG9441728.1"/>
    <property type="molecule type" value="Genomic_DNA"/>
</dbReference>
<dbReference type="SMART" id="SM00328">
    <property type="entry name" value="BPI1"/>
    <property type="match status" value="1"/>
</dbReference>
<dbReference type="Gene3D" id="3.15.20.10">
    <property type="entry name" value="Bactericidal permeability-increasing protein, domain 2"/>
    <property type="match status" value="1"/>
</dbReference>
<name>A0AAV7DYW4_ARIFI</name>
<dbReference type="Proteomes" id="UP000825729">
    <property type="component" value="Unassembled WGS sequence"/>
</dbReference>
<dbReference type="InterPro" id="IPR045897">
    <property type="entry name" value="BPI/LBP_pln"/>
</dbReference>
<proteinExistence type="predicted"/>
<dbReference type="PIRSF" id="PIRSF002417">
    <property type="entry name" value="Lipid_binding_protein"/>
    <property type="match status" value="1"/>
</dbReference>
<dbReference type="SUPFAM" id="SSF55394">
    <property type="entry name" value="Bactericidal permeability-increasing protein, BPI"/>
    <property type="match status" value="2"/>
</dbReference>
<dbReference type="PANTHER" id="PTHR46801">
    <property type="entry name" value="OS06G0309200 PROTEIN"/>
    <property type="match status" value="1"/>
</dbReference>
<feature type="chain" id="PRO_5043978316" evidence="2">
    <location>
        <begin position="28"/>
        <end position="496"/>
    </location>
</feature>
<evidence type="ECO:0000256" key="2">
    <source>
        <dbReference type="SAM" id="SignalP"/>
    </source>
</evidence>
<dbReference type="GO" id="GO:0008289">
    <property type="term" value="F:lipid binding"/>
    <property type="evidence" value="ECO:0007669"/>
    <property type="project" value="InterPro"/>
</dbReference>
<dbReference type="InterPro" id="IPR001124">
    <property type="entry name" value="Lipid-bd_serum_glycop_C"/>
</dbReference>
<evidence type="ECO:0000313" key="5">
    <source>
        <dbReference type="EMBL" id="KAG9441728.1"/>
    </source>
</evidence>
<accession>A0AAV7DYW4</accession>
<dbReference type="SMART" id="SM00329">
    <property type="entry name" value="BPI2"/>
    <property type="match status" value="1"/>
</dbReference>
<protein>
    <submittedName>
        <fullName evidence="5">Uncharacterized protein</fullName>
    </submittedName>
</protein>
<keyword evidence="6" id="KW-1185">Reference proteome</keyword>
<dbReference type="Pfam" id="PF01273">
    <property type="entry name" value="LBP_BPI_CETP"/>
    <property type="match status" value="1"/>
</dbReference>
<feature type="domain" description="Lipid-binding serum glycoprotein C-terminal" evidence="4">
    <location>
        <begin position="283"/>
        <end position="483"/>
    </location>
</feature>